<comment type="caution">
    <text evidence="1">The sequence shown here is derived from an EMBL/GenBank/DDBJ whole genome shotgun (WGS) entry which is preliminary data.</text>
</comment>
<reference evidence="1 2" key="1">
    <citation type="journal article" date="2021" name="Hortic Res">
        <title>High-quality reference genome and annotation aids understanding of berry development for evergreen blueberry (Vaccinium darrowii).</title>
        <authorList>
            <person name="Yu J."/>
            <person name="Hulse-Kemp A.M."/>
            <person name="Babiker E."/>
            <person name="Staton M."/>
        </authorList>
    </citation>
    <scope>NUCLEOTIDE SEQUENCE [LARGE SCALE GENOMIC DNA]</scope>
    <source>
        <strain evidence="2">cv. NJ 8807/NJ 8810</strain>
        <tissue evidence="1">Young leaf</tissue>
    </source>
</reference>
<evidence type="ECO:0000313" key="2">
    <source>
        <dbReference type="Proteomes" id="UP000828048"/>
    </source>
</evidence>
<protein>
    <submittedName>
        <fullName evidence="1">Uncharacterized protein</fullName>
    </submittedName>
</protein>
<accession>A0ACB7Y102</accession>
<sequence length="737" mass="80623">MNGTSKAVSKAKGLVTTTNPTRAAQYASLLHHYATTKSLTPTKHLHAHLITSGNLPTHLLSLLTSSYAACNHLYYARKLLDKMPDPTLLAYNSMIRVCTLNGSSREAIELFVEMHNRSGYPWPDKFTYPFVVKACGDLKLLGLGVLVHGLAMKGGVKLETFLGNCLLAMYMNCGEKEVARGVFDAMTEQSVVTWNTMISGYYQNGCAEEALKVFDEMVGLGVEPDSATLVSVLPACGHLKDLKCGMEILELVKESGLGSSLSVSNALVDMFAKCGCMSEAQLVFDGMDKRDVVTWTTLINGYTWNGDGKRALMLCPLMVLEGVRPNAVTVASLLSTCADLCFLKQGRCLHGWALRQKLESDVSVETALIDMYAKCSCIRGSFQVFAKTSRKRTVPWNAVLSGCIHNGLAIEAIGCFKKMVLESVAPNSATLSSLLPAYAKLADLQQAMNIHGYLIRSGFLSKVEVSTALLDIYSKCGSLCFAHEIFNEIPRKDKDIFCWSAIIASYGMHGNGEIAVSLFNQMVQLGVVPNEVTFTSVLHACSHGGLVDEGLDLFNFMVGVHQMKPRSHHYTCMVDLLGRAGRLEEAYQLIRTMPFEPSNAVWGALLGACVIHENVELGELASEWLFKLEPENTGNYVLMAKLYAAAGRWKDAEKTRNMLDDIGIRKNPAHSLIEQKAWLLPYWTIQVTAVESAARGLQYLDLDGEKSVVGFNALGRLASQISTVIQGKDKPIYAPAT</sequence>
<organism evidence="1 2">
    <name type="scientific">Vaccinium darrowii</name>
    <dbReference type="NCBI Taxonomy" id="229202"/>
    <lineage>
        <taxon>Eukaryota</taxon>
        <taxon>Viridiplantae</taxon>
        <taxon>Streptophyta</taxon>
        <taxon>Embryophyta</taxon>
        <taxon>Tracheophyta</taxon>
        <taxon>Spermatophyta</taxon>
        <taxon>Magnoliopsida</taxon>
        <taxon>eudicotyledons</taxon>
        <taxon>Gunneridae</taxon>
        <taxon>Pentapetalae</taxon>
        <taxon>asterids</taxon>
        <taxon>Ericales</taxon>
        <taxon>Ericaceae</taxon>
        <taxon>Vaccinioideae</taxon>
        <taxon>Vaccinieae</taxon>
        <taxon>Vaccinium</taxon>
    </lineage>
</organism>
<name>A0ACB7Y102_9ERIC</name>
<keyword evidence="2" id="KW-1185">Reference proteome</keyword>
<dbReference type="EMBL" id="CM037155">
    <property type="protein sequence ID" value="KAH7847091.1"/>
    <property type="molecule type" value="Genomic_DNA"/>
</dbReference>
<dbReference type="Proteomes" id="UP000828048">
    <property type="component" value="Chromosome 5"/>
</dbReference>
<gene>
    <name evidence="1" type="ORF">Vadar_021748</name>
</gene>
<proteinExistence type="predicted"/>
<evidence type="ECO:0000313" key="1">
    <source>
        <dbReference type="EMBL" id="KAH7847091.1"/>
    </source>
</evidence>